<dbReference type="Gene3D" id="1.10.287.1060">
    <property type="entry name" value="ESAT-6-like"/>
    <property type="match status" value="1"/>
</dbReference>
<protein>
    <recommendedName>
        <fullName evidence="3">Conserved oligomeric Golgi complex subunit 4</fullName>
    </recommendedName>
    <alternativeName>
        <fullName evidence="8">Component of oligomeric Golgi complex 4</fullName>
    </alternativeName>
</protein>
<dbReference type="EMBL" id="QEAQ01000177">
    <property type="protein sequence ID" value="TPX54007.1"/>
    <property type="molecule type" value="Genomic_DNA"/>
</dbReference>
<comment type="caution">
    <text evidence="10">The sequence shown here is derived from an EMBL/GenBank/DDBJ whole genome shotgun (WGS) entry which is preliminary data.</text>
</comment>
<dbReference type="GO" id="GO:0000139">
    <property type="term" value="C:Golgi membrane"/>
    <property type="evidence" value="ECO:0007669"/>
    <property type="project" value="UniProtKB-SubCell"/>
</dbReference>
<evidence type="ECO:0000256" key="3">
    <source>
        <dbReference type="ARBA" id="ARBA00020975"/>
    </source>
</evidence>
<name>A0A507DRY6_9FUNG</name>
<evidence type="ECO:0000313" key="11">
    <source>
        <dbReference type="Proteomes" id="UP000318582"/>
    </source>
</evidence>
<keyword evidence="11" id="KW-1185">Reference proteome</keyword>
<keyword evidence="4" id="KW-0813">Transport</keyword>
<dbReference type="Pfam" id="PF20662">
    <property type="entry name" value="COG4_C"/>
    <property type="match status" value="1"/>
</dbReference>
<keyword evidence="6" id="KW-0333">Golgi apparatus</keyword>
<dbReference type="InterPro" id="IPR048680">
    <property type="entry name" value="COG4_N"/>
</dbReference>
<proteinExistence type="inferred from homology"/>
<dbReference type="InterPro" id="IPR048682">
    <property type="entry name" value="COG4"/>
</dbReference>
<dbReference type="Gene3D" id="1.20.58.1970">
    <property type="match status" value="1"/>
</dbReference>
<keyword evidence="5" id="KW-0653">Protein transport</keyword>
<organism evidence="10 11">
    <name type="scientific">Powellomyces hirtus</name>
    <dbReference type="NCBI Taxonomy" id="109895"/>
    <lineage>
        <taxon>Eukaryota</taxon>
        <taxon>Fungi</taxon>
        <taxon>Fungi incertae sedis</taxon>
        <taxon>Chytridiomycota</taxon>
        <taxon>Chytridiomycota incertae sedis</taxon>
        <taxon>Chytridiomycetes</taxon>
        <taxon>Spizellomycetales</taxon>
        <taxon>Powellomycetaceae</taxon>
        <taxon>Powellomyces</taxon>
    </lineage>
</organism>
<evidence type="ECO:0000256" key="2">
    <source>
        <dbReference type="ARBA" id="ARBA00009215"/>
    </source>
</evidence>
<dbReference type="PANTHER" id="PTHR24016:SF0">
    <property type="entry name" value="CONSERVED OLIGOMERIC GOLGI COMPLEX SUBUNIT 4"/>
    <property type="match status" value="1"/>
</dbReference>
<dbReference type="PANTHER" id="PTHR24016">
    <property type="entry name" value="CONSERVED OLIGOMERIC GOLGI COMPLEX SUBUNIT 4"/>
    <property type="match status" value="1"/>
</dbReference>
<dbReference type="SMART" id="SM00762">
    <property type="entry name" value="Cog4"/>
    <property type="match status" value="1"/>
</dbReference>
<reference evidence="10 11" key="1">
    <citation type="journal article" date="2019" name="Sci. Rep.">
        <title>Comparative genomics of chytrid fungi reveal insights into the obligate biotrophic and pathogenic lifestyle of Synchytrium endobioticum.</title>
        <authorList>
            <person name="van de Vossenberg B.T.L.H."/>
            <person name="Warris S."/>
            <person name="Nguyen H.D.T."/>
            <person name="van Gent-Pelzer M.P.E."/>
            <person name="Joly D.L."/>
            <person name="van de Geest H.C."/>
            <person name="Bonants P.J.M."/>
            <person name="Smith D.S."/>
            <person name="Levesque C.A."/>
            <person name="van der Lee T.A.J."/>
        </authorList>
    </citation>
    <scope>NUCLEOTIDE SEQUENCE [LARGE SCALE GENOMIC DNA]</scope>
    <source>
        <strain evidence="10 11">CBS 809.83</strain>
    </source>
</reference>
<dbReference type="InterPro" id="IPR013167">
    <property type="entry name" value="COG4_M"/>
</dbReference>
<dbReference type="Pfam" id="PF20663">
    <property type="entry name" value="COG4_N"/>
    <property type="match status" value="1"/>
</dbReference>
<evidence type="ECO:0000313" key="10">
    <source>
        <dbReference type="EMBL" id="TPX54007.1"/>
    </source>
</evidence>
<comment type="similarity">
    <text evidence="2">Belongs to the COG4 family.</text>
</comment>
<gene>
    <name evidence="10" type="ORF">PhCBS80983_g06083</name>
</gene>
<evidence type="ECO:0000256" key="8">
    <source>
        <dbReference type="ARBA" id="ARBA00031340"/>
    </source>
</evidence>
<comment type="subcellular location">
    <subcellularLocation>
        <location evidence="1">Golgi apparatus membrane</location>
        <topology evidence="1">Peripheral membrane protein</topology>
    </subcellularLocation>
</comment>
<dbReference type="STRING" id="109895.A0A507DRY6"/>
<evidence type="ECO:0000256" key="4">
    <source>
        <dbReference type="ARBA" id="ARBA00022448"/>
    </source>
</evidence>
<evidence type="ECO:0000256" key="1">
    <source>
        <dbReference type="ARBA" id="ARBA00004395"/>
    </source>
</evidence>
<dbReference type="InterPro" id="IPR048684">
    <property type="entry name" value="COG4_C"/>
</dbReference>
<dbReference type="Pfam" id="PF08318">
    <property type="entry name" value="COG4_m"/>
    <property type="match status" value="1"/>
</dbReference>
<evidence type="ECO:0000256" key="5">
    <source>
        <dbReference type="ARBA" id="ARBA00022927"/>
    </source>
</evidence>
<dbReference type="Proteomes" id="UP000318582">
    <property type="component" value="Unassembled WGS sequence"/>
</dbReference>
<evidence type="ECO:0000256" key="6">
    <source>
        <dbReference type="ARBA" id="ARBA00023034"/>
    </source>
</evidence>
<evidence type="ECO:0000256" key="7">
    <source>
        <dbReference type="ARBA" id="ARBA00023136"/>
    </source>
</evidence>
<feature type="domain" description="COG4 transport protein middle alpha-helical bundle" evidence="9">
    <location>
        <begin position="188"/>
        <end position="512"/>
    </location>
</feature>
<sequence length="774" mass="87220">MTVDEPLSDSLAELQQLTDINEINSQLKLILQEEAQTESHLDELMKGQTHLDEHLKTLDGLRPQIGFLRSDGTTLLKVLSETSKLAERISGKVRQLDLEQSRVKATMGLVEDIQELKKCADGVQKALDSGDFELAGHFVSRFLNYDPVVVERIFAGYADDLGTYGGLPALEIPELSSSTTTSTPVQTLKAAQQQLTDVAMDEFDNAVQAGNEEAILRYFKIFPMVGHHEVGLDKFSAYISGSISRQCQDNMRGNAEQPQFYAGLLTRLFETIAMVIDRQEAMVNAIYGPGRMLRVIQRLQREADIQGSIILNAFSEKRQLKRKLSEIARYEESLRKRTATAPTLTNTATSPGADSFLEPRDVDPILSELSTISQKSQIFHRFLHVRAEVEAQNLRDTPLKGSDWATPLDGEGDGLVTVSKLDEVTQQLMSDYVSMEEYFIRRSVEKAMSLDTHSGSIDEMTSTCVEDVFYVLKTCTRRALSTTDSNCISAIINGIGHILELDYINVFQTRLSTSFSLADTRGESKDKMGYMIMLNNIDISCTYIVKLTEELDGEVERLFPPSPAQQDLSLEKIRSCLAVLSEYADSFRNILKTWIDNIFKQQMKPRIRPLLQSAYADIKYVVTEEEYAAQEANEAFVKRFAAGLGKYIAPYKKSFSEWNYNHTMICLIDFTTKDWERYLFQTMKFNQLGALRFDKDLRQMSAYLASTTAWAAARDKFARLGQIATLLNMESVAEINDLWGKGSVIAWRLNAKDVKRVLGLRVDFDPDLIASLEL</sequence>
<dbReference type="GO" id="GO:0015031">
    <property type="term" value="P:protein transport"/>
    <property type="evidence" value="ECO:0007669"/>
    <property type="project" value="UniProtKB-KW"/>
</dbReference>
<evidence type="ECO:0000259" key="9">
    <source>
        <dbReference type="SMART" id="SM00762"/>
    </source>
</evidence>
<keyword evidence="7" id="KW-0472">Membrane</keyword>
<accession>A0A507DRY6</accession>
<dbReference type="AlphaFoldDB" id="A0A507DRY6"/>